<keyword evidence="3" id="KW-0813">Transport</keyword>
<comment type="subcellular location">
    <subcellularLocation>
        <location evidence="1">Nucleus</location>
    </subcellularLocation>
</comment>
<dbReference type="OrthoDB" id="27218at2759"/>
<dbReference type="HOGENOM" id="CLU_011906_0_0_1"/>
<gene>
    <name evidence="7" type="ORF">M896_120100</name>
</gene>
<dbReference type="PANTHER" id="PTHR11223">
    <property type="entry name" value="EXPORTIN 1/5"/>
    <property type="match status" value="1"/>
</dbReference>
<dbReference type="FunCoup" id="A0A0B2UHK8">
    <property type="interactions" value="409"/>
</dbReference>
<dbReference type="InParanoid" id="A0A0B2UHK8"/>
<dbReference type="Pfam" id="PF18787">
    <property type="entry name" value="CRM1_repeat_3"/>
    <property type="match status" value="1"/>
</dbReference>
<protein>
    <submittedName>
        <fullName evidence="7">Putative exportin 1</fullName>
    </submittedName>
</protein>
<dbReference type="Pfam" id="PF03810">
    <property type="entry name" value="IBN_N"/>
    <property type="match status" value="1"/>
</dbReference>
<dbReference type="InterPro" id="IPR013598">
    <property type="entry name" value="Exportin-1/Importin-b-like"/>
</dbReference>
<dbReference type="InterPro" id="IPR016024">
    <property type="entry name" value="ARM-type_fold"/>
</dbReference>
<dbReference type="AlphaFoldDB" id="A0A0B2UHK8"/>
<dbReference type="Proteomes" id="UP000031056">
    <property type="component" value="Unassembled WGS sequence"/>
</dbReference>
<evidence type="ECO:0000256" key="2">
    <source>
        <dbReference type="ARBA" id="ARBA00009466"/>
    </source>
</evidence>
<dbReference type="SMART" id="SM00913">
    <property type="entry name" value="IBN_N"/>
    <property type="match status" value="1"/>
</dbReference>
<dbReference type="Pfam" id="PF08389">
    <property type="entry name" value="Xpo1"/>
    <property type="match status" value="1"/>
</dbReference>
<dbReference type="SMART" id="SM01102">
    <property type="entry name" value="CRM1_C"/>
    <property type="match status" value="1"/>
</dbReference>
<accession>A0A0B2UHK8</accession>
<dbReference type="GO" id="GO:0005049">
    <property type="term" value="F:nuclear export signal receptor activity"/>
    <property type="evidence" value="ECO:0007669"/>
    <property type="project" value="InterPro"/>
</dbReference>
<dbReference type="GO" id="GO:0000055">
    <property type="term" value="P:ribosomal large subunit export from nucleus"/>
    <property type="evidence" value="ECO:0007669"/>
    <property type="project" value="TreeGrafter"/>
</dbReference>
<dbReference type="InterPro" id="IPR041235">
    <property type="entry name" value="Exp1_repeat_2"/>
</dbReference>
<evidence type="ECO:0000259" key="6">
    <source>
        <dbReference type="PROSITE" id="PS50166"/>
    </source>
</evidence>
<proteinExistence type="inferred from homology"/>
<dbReference type="GeneID" id="26262527"/>
<evidence type="ECO:0000313" key="8">
    <source>
        <dbReference type="Proteomes" id="UP000031056"/>
    </source>
</evidence>
<dbReference type="GO" id="GO:0005737">
    <property type="term" value="C:cytoplasm"/>
    <property type="evidence" value="ECO:0007669"/>
    <property type="project" value="TreeGrafter"/>
</dbReference>
<evidence type="ECO:0000256" key="1">
    <source>
        <dbReference type="ARBA" id="ARBA00004123"/>
    </source>
</evidence>
<dbReference type="RefSeq" id="XP_014562835.1">
    <property type="nucleotide sequence ID" value="XM_014707349.1"/>
</dbReference>
<dbReference type="GO" id="GO:0031267">
    <property type="term" value="F:small GTPase binding"/>
    <property type="evidence" value="ECO:0007669"/>
    <property type="project" value="InterPro"/>
</dbReference>
<evidence type="ECO:0000256" key="3">
    <source>
        <dbReference type="ARBA" id="ARBA00022448"/>
    </source>
</evidence>
<dbReference type="GO" id="GO:0006611">
    <property type="term" value="P:protein export from nucleus"/>
    <property type="evidence" value="ECO:0007669"/>
    <property type="project" value="InterPro"/>
</dbReference>
<evidence type="ECO:0000256" key="4">
    <source>
        <dbReference type="ARBA" id="ARBA00022927"/>
    </source>
</evidence>
<dbReference type="InterPro" id="IPR014877">
    <property type="entry name" value="XPO1_C_dom"/>
</dbReference>
<comment type="caution">
    <text evidence="7">The sequence shown here is derived from an EMBL/GenBank/DDBJ whole genome shotgun (WGS) entry which is preliminary data.</text>
</comment>
<dbReference type="InterPro" id="IPR001494">
    <property type="entry name" value="Importin-beta_N"/>
</dbReference>
<evidence type="ECO:0000256" key="5">
    <source>
        <dbReference type="ARBA" id="ARBA00023242"/>
    </source>
</evidence>
<dbReference type="InterPro" id="IPR040485">
    <property type="entry name" value="XPO1_repeat_3"/>
</dbReference>
<sequence length="1024" mass="119597">MERILDLEKEFDIAAFDEVVKSANCSDNVKKTAAERILMKFKELPNAWTKVDYILNNSSLQESHYVALQLLESIIKTKWSLFDEAMKQGLRMYVLQLVIEKSKVRSKEVYVIQELNTILVEIAKKDWPRRWPTFISDLINVSQSISMEVCRNSLKILKRLNEEVFIFSEDSITTVRKRVLRNQLKIEFTNIFGFIKTILEYSRSSEMDESLLEATLETFQCFCGSMPLEFIFLTEIIGLILEHLNSMHSTACLKCLIEIVDLGRDTKLARSHEVENAEKENILLIHGQCVVFLGMYFAKFNQEKIYEVYGGMDKAEKAFVLRFAQLLSSLYEVHMGLLEMKDAVNTKTGLGYLIQMSKINSMNVFSTTFEMWNKFVFDLYSEYPFATQDSGKRLRRFGYIGILNQLLGTLVDKMPRPEEVFVMVDEYNEVIRKKMTDTDQIEFYRKMRGCLYHLAFLIEEDMKKYFINKIGFQLDDKEWDCNYLNKLCWAIGSISGSFSEVNEREFFVNILKYLLALCEMKSFKTDKAVIASNIMFIIGQYHRFLLHNKSFLKTVVKKLFEFMDEEHEGIKDMACDNFFKIVERCPIEFLTQRENDEVFILYILRNLTGITRTLEFYQKRIVYEALLLVIKEVPKTKDYNVRILSYADLLLSSVLSFNMLSDEHINRLPEIISNMEDVKMVSHILKSHTLTYKLLPETCASSYSHVFPRLFSMFEICNRIVLEQSEGVIFANAKLVKAEIVELFTTVVESKFVQVDFVNMLCEKIVFDYKSNSVYKEPAILNLAASIVRNAENDGSVMYFQRETFMISTLIEPSIPFLMKADENLEIARGYLSLVESMLLVSFNTFFSSIFNLASFRQIYNTFLYTLICIRDVSDMSLNCLTIIFRKCYEQKLFHFFTQNYICTLENILGIIFDKDMKYNFDQQCLLLAFMIKISRDIPSLDGVNPNLKMLSEHIVRLFTKSFPNITQGSINVFSVGLFELCEDQNVFKEHVEDFRVKVYEFGTDEDLQEEIDLKNERIAICRA</sequence>
<dbReference type="SUPFAM" id="SSF48371">
    <property type="entry name" value="ARM repeat"/>
    <property type="match status" value="1"/>
</dbReference>
<dbReference type="Pfam" id="PF08767">
    <property type="entry name" value="CRM1_C"/>
    <property type="match status" value="1"/>
</dbReference>
<dbReference type="EMBL" id="JOKQ01000012">
    <property type="protein sequence ID" value="KHN68793.1"/>
    <property type="molecule type" value="Genomic_DNA"/>
</dbReference>
<dbReference type="VEuPathDB" id="MicrosporidiaDB:M896_120100"/>
<dbReference type="PROSITE" id="PS50166">
    <property type="entry name" value="IMPORTIN_B_NT"/>
    <property type="match status" value="1"/>
</dbReference>
<dbReference type="PANTHER" id="PTHR11223:SF2">
    <property type="entry name" value="EXPORTIN-1"/>
    <property type="match status" value="1"/>
</dbReference>
<keyword evidence="4" id="KW-0653">Protein transport</keyword>
<dbReference type="InterPro" id="IPR011989">
    <property type="entry name" value="ARM-like"/>
</dbReference>
<name>A0A0B2UHK8_9MICR</name>
<dbReference type="Gene3D" id="1.25.10.10">
    <property type="entry name" value="Leucine-rich Repeat Variant"/>
    <property type="match status" value="1"/>
</dbReference>
<feature type="domain" description="Importin N-terminal" evidence="6">
    <location>
        <begin position="34"/>
        <end position="100"/>
    </location>
</feature>
<dbReference type="GO" id="GO:0000056">
    <property type="term" value="P:ribosomal small subunit export from nucleus"/>
    <property type="evidence" value="ECO:0007669"/>
    <property type="project" value="TreeGrafter"/>
</dbReference>
<comment type="similarity">
    <text evidence="2">Belongs to the exportin family.</text>
</comment>
<dbReference type="InterPro" id="IPR045065">
    <property type="entry name" value="XPO1/5"/>
</dbReference>
<dbReference type="GO" id="GO:0005634">
    <property type="term" value="C:nucleus"/>
    <property type="evidence" value="ECO:0007669"/>
    <property type="project" value="UniProtKB-SubCell"/>
</dbReference>
<keyword evidence="5" id="KW-0539">Nucleus</keyword>
<reference evidence="7 8" key="1">
    <citation type="journal article" date="2014" name="MBio">
        <title>The Ordospora colligata genome; evolution of extreme reduction in microsporidia and host-to-parasite horizontal gene transfer.</title>
        <authorList>
            <person name="Pombert J.-F."/>
            <person name="Haag K.L."/>
            <person name="Beidas S."/>
            <person name="Ebert D."/>
            <person name="Keeling P.J."/>
        </authorList>
    </citation>
    <scope>NUCLEOTIDE SEQUENCE [LARGE SCALE GENOMIC DNA]</scope>
    <source>
        <strain evidence="7 8">OC4</strain>
    </source>
</reference>
<evidence type="ECO:0000313" key="7">
    <source>
        <dbReference type="EMBL" id="KHN68793.1"/>
    </source>
</evidence>
<dbReference type="Pfam" id="PF18784">
    <property type="entry name" value="CRM1_repeat_2"/>
    <property type="match status" value="1"/>
</dbReference>
<keyword evidence="8" id="KW-1185">Reference proteome</keyword>
<dbReference type="STRING" id="1354746.A0A0B2UHK8"/>
<organism evidence="7 8">
    <name type="scientific">Ordospora colligata OC4</name>
    <dbReference type="NCBI Taxonomy" id="1354746"/>
    <lineage>
        <taxon>Eukaryota</taxon>
        <taxon>Fungi</taxon>
        <taxon>Fungi incertae sedis</taxon>
        <taxon>Microsporidia</taxon>
        <taxon>Ordosporidae</taxon>
        <taxon>Ordospora</taxon>
    </lineage>
</organism>